<protein>
    <submittedName>
        <fullName evidence="3">Phospholipase</fullName>
    </submittedName>
</protein>
<dbReference type="InterPro" id="IPR017850">
    <property type="entry name" value="Alkaline_phosphatase_core_sf"/>
</dbReference>
<dbReference type="CDD" id="cd16013">
    <property type="entry name" value="AcpA"/>
    <property type="match status" value="1"/>
</dbReference>
<dbReference type="InterPro" id="IPR007312">
    <property type="entry name" value="Phosphoesterase"/>
</dbReference>
<dbReference type="GO" id="GO:0042578">
    <property type="term" value="F:phosphoric ester hydrolase activity"/>
    <property type="evidence" value="ECO:0007669"/>
    <property type="project" value="UniProtKB-ARBA"/>
</dbReference>
<dbReference type="Proteomes" id="UP000433577">
    <property type="component" value="Chromosome 4"/>
</dbReference>
<organism evidence="3 4">
    <name type="scientific">Paraburkholderia acidisoli</name>
    <dbReference type="NCBI Taxonomy" id="2571748"/>
    <lineage>
        <taxon>Bacteria</taxon>
        <taxon>Pseudomonadati</taxon>
        <taxon>Pseudomonadota</taxon>
        <taxon>Betaproteobacteria</taxon>
        <taxon>Burkholderiales</taxon>
        <taxon>Burkholderiaceae</taxon>
        <taxon>Paraburkholderia</taxon>
    </lineage>
</organism>
<evidence type="ECO:0000256" key="1">
    <source>
        <dbReference type="ARBA" id="ARBA00022801"/>
    </source>
</evidence>
<name>A0A7Z2GSF5_9BURK</name>
<keyword evidence="1" id="KW-0378">Hydrolase</keyword>
<evidence type="ECO:0000313" key="4">
    <source>
        <dbReference type="Proteomes" id="UP000433577"/>
    </source>
</evidence>
<gene>
    <name evidence="3" type="ORF">FAZ98_33995</name>
</gene>
<proteinExistence type="predicted"/>
<dbReference type="OrthoDB" id="9770871at2"/>
<dbReference type="EMBL" id="CP046916">
    <property type="protein sequence ID" value="QGZ66754.1"/>
    <property type="molecule type" value="Genomic_DNA"/>
</dbReference>
<keyword evidence="4" id="KW-1185">Reference proteome</keyword>
<keyword evidence="2" id="KW-0732">Signal</keyword>
<accession>A0A7Z2GSF5</accession>
<sequence length="624" mass="65011">MHLKKALLPIPFAAALAVIAACGSSNHNTPAPTASVSAQDALTTVTPIKHLVVIYGENVSFDHYFATYPNSTNPAGEPQVLPTGTTQTDINTLVHAGLVSPNNPNGASTSPNLVASTINGVATLPPNIGGVTLTSALAQPFRLDRTQANTKSQNHSYAPEQLGDDGGKMDATPLFTSATSTTNGSTGSFGSAAQVLGYFDGNTVTGMWNYAQHFALNDNSWTDTFGPSTPGAVEVVSGQNNGIQMYTTTATSGTTLGTPVTTTTSPSGNAIPDGQGGFTMIGDLDPAGDVCTNTLDSAGSVVAQYAPQVKNIGDLLNAKGITWGGFMGGFNLSTVNPNGTTGCSRTTFSSVLNSASSDYIQHHAWFQYFASTANPTHQRPSSTAMIGYTDSTLDSSATPVHHQYDTDDFFTAVSAGNFPSVSFLKAPSVSDAHPGNSDPLDEQQFVVKVINFLQQQPDWKNTAVVIAYDDSDGWYDHQAPTILNSSFDTTATTKISTNTTKSVTFTGADQLSGNGSCTGPSAKQPLGVNGGAVNGRCGPGTRTPFLLISPYAKSNFVDHTLITQASVVKFIEDNWLGGQRLGNASFDATAGDIRNMLNTTGDSANLYLDQTFGTKLAAAPTTTN</sequence>
<dbReference type="PANTHER" id="PTHR31956">
    <property type="entry name" value="NON-SPECIFIC PHOSPHOLIPASE C4-RELATED"/>
    <property type="match status" value="1"/>
</dbReference>
<dbReference type="Pfam" id="PF04185">
    <property type="entry name" value="Phosphoesterase"/>
    <property type="match status" value="1"/>
</dbReference>
<dbReference type="PANTHER" id="PTHR31956:SF1">
    <property type="entry name" value="NON-SPECIFIC PHOSPHOLIPASE C1"/>
    <property type="match status" value="1"/>
</dbReference>
<dbReference type="AlphaFoldDB" id="A0A7Z2GSF5"/>
<dbReference type="PROSITE" id="PS51257">
    <property type="entry name" value="PROKAR_LIPOPROTEIN"/>
    <property type="match status" value="1"/>
</dbReference>
<feature type="chain" id="PRO_5030933994" evidence="2">
    <location>
        <begin position="21"/>
        <end position="624"/>
    </location>
</feature>
<dbReference type="KEGG" id="pacs:FAZ98_33995"/>
<dbReference type="Gene3D" id="3.40.720.10">
    <property type="entry name" value="Alkaline Phosphatase, subunit A"/>
    <property type="match status" value="2"/>
</dbReference>
<evidence type="ECO:0000256" key="2">
    <source>
        <dbReference type="SAM" id="SignalP"/>
    </source>
</evidence>
<evidence type="ECO:0000313" key="3">
    <source>
        <dbReference type="EMBL" id="QGZ66754.1"/>
    </source>
</evidence>
<reference evidence="3 4" key="1">
    <citation type="submission" date="2019-12" db="EMBL/GenBank/DDBJ databases">
        <title>Paraburkholderia acidiphila 7Q-K02 sp. nov and Paraburkholderia acidisoli DHF22 sp. nov., two strains isolated from forest soil.</title>
        <authorList>
            <person name="Gao Z."/>
            <person name="Qiu L."/>
        </authorList>
    </citation>
    <scope>NUCLEOTIDE SEQUENCE [LARGE SCALE GENOMIC DNA]</scope>
    <source>
        <strain evidence="3 4">DHF22</strain>
    </source>
</reference>
<dbReference type="RefSeq" id="WP_158958399.1">
    <property type="nucleotide sequence ID" value="NZ_CP046916.1"/>
</dbReference>
<feature type="signal peptide" evidence="2">
    <location>
        <begin position="1"/>
        <end position="20"/>
    </location>
</feature>